<sequence>MSTEEIAALQAELEAQLASQRATIDELWLVVSAINILGLQLGFAMLETGVARAKNTKSILLKNLADMSLGVFVWLVIGFGLYVGDGRFVSGAPHDGFMLLNDEDYALFAQSYGFAITGTTIMSGAVLSRMKFEWYILISCIFVGLVYPVSAHWAWAENGFLSVDFDYKDYAGSGVVHMIGGVYGLVGAWVCGPRVGRFVQQGFDTKSVPRPLPGHSSTLQVMGVFLLTVSWMFFNAGSSGGTNPEQMRSASRALAASMIALSTSCGVVIIIMYIKDRTHHLAEACNAVLAGLVAITGPCGHVDPWGAAVIGAGAGVVYLCVSHVMLHRLHIDDPVDAFAVHGACGAFGVIMLGILDYQDGLVYAGSLDLLYGQFVGFICLFMWALITALILFVSLNRIFGISLDEDDQLLGLDVKYHEGYAYPEFSAQDVMEYNRTRDAATRKLRFGNKNRAHGSESWAASEASIHSAGNDLSFRSASSEGSETGWKKGRAKRNNSEDVITPPAPQRSSTGDDDQYV</sequence>
<feature type="transmembrane region" description="Helical" evidence="9">
    <location>
        <begin position="369"/>
        <end position="393"/>
    </location>
</feature>
<evidence type="ECO:0000256" key="6">
    <source>
        <dbReference type="ARBA" id="ARBA00023136"/>
    </source>
</evidence>
<evidence type="ECO:0000256" key="3">
    <source>
        <dbReference type="ARBA" id="ARBA00022448"/>
    </source>
</evidence>
<dbReference type="InParanoid" id="A0A2R5GD29"/>
<dbReference type="PANTHER" id="PTHR11730:SF6">
    <property type="entry name" value="AMMONIUM TRANSPORTER"/>
    <property type="match status" value="1"/>
</dbReference>
<feature type="transmembrane region" description="Helical" evidence="9">
    <location>
        <begin position="134"/>
        <end position="155"/>
    </location>
</feature>
<keyword evidence="3" id="KW-0813">Transport</keyword>
<evidence type="ECO:0000313" key="11">
    <source>
        <dbReference type="EMBL" id="GBG28229.1"/>
    </source>
</evidence>
<protein>
    <submittedName>
        <fullName evidence="11">Ammonium transporter</fullName>
    </submittedName>
</protein>
<comment type="subcellular location">
    <subcellularLocation>
        <location evidence="1">Membrane</location>
        <topology evidence="1">Multi-pass membrane protein</topology>
    </subcellularLocation>
</comment>
<reference evidence="11 12" key="1">
    <citation type="submission" date="2017-12" db="EMBL/GenBank/DDBJ databases">
        <title>Sequencing, de novo assembly and annotation of complete genome of a new Thraustochytrid species, strain FCC1311.</title>
        <authorList>
            <person name="Sedici K."/>
            <person name="Godart F."/>
            <person name="Aiese Cigliano R."/>
            <person name="Sanseverino W."/>
            <person name="Barakat M."/>
            <person name="Ortet P."/>
            <person name="Marechal E."/>
            <person name="Cagnac O."/>
            <person name="Amato A."/>
        </authorList>
    </citation>
    <scope>NUCLEOTIDE SEQUENCE [LARGE SCALE GENOMIC DNA]</scope>
</reference>
<dbReference type="GO" id="GO:0005886">
    <property type="term" value="C:plasma membrane"/>
    <property type="evidence" value="ECO:0007669"/>
    <property type="project" value="TreeGrafter"/>
</dbReference>
<evidence type="ECO:0000256" key="2">
    <source>
        <dbReference type="ARBA" id="ARBA00005887"/>
    </source>
</evidence>
<evidence type="ECO:0000256" key="5">
    <source>
        <dbReference type="ARBA" id="ARBA00022989"/>
    </source>
</evidence>
<evidence type="ECO:0000256" key="8">
    <source>
        <dbReference type="SAM" id="MobiDB-lite"/>
    </source>
</evidence>
<feature type="domain" description="Ammonium transporter AmtB-like" evidence="10">
    <location>
        <begin position="28"/>
        <end position="422"/>
    </location>
</feature>
<comment type="similarity">
    <text evidence="2">Belongs to the ammonia transporter channel (TC 1.A.11.2) family.</text>
</comment>
<dbReference type="AlphaFoldDB" id="A0A2R5GD29"/>
<evidence type="ECO:0000259" key="10">
    <source>
        <dbReference type="Pfam" id="PF00909"/>
    </source>
</evidence>
<dbReference type="InterPro" id="IPR029020">
    <property type="entry name" value="Ammonium/urea_transptr"/>
</dbReference>
<comment type="caution">
    <text evidence="11">The sequence shown here is derived from an EMBL/GenBank/DDBJ whole genome shotgun (WGS) entry which is preliminary data.</text>
</comment>
<evidence type="ECO:0000256" key="9">
    <source>
        <dbReference type="SAM" id="Phobius"/>
    </source>
</evidence>
<accession>A0A2R5GD29</accession>
<organism evidence="11 12">
    <name type="scientific">Hondaea fermentalgiana</name>
    <dbReference type="NCBI Taxonomy" id="2315210"/>
    <lineage>
        <taxon>Eukaryota</taxon>
        <taxon>Sar</taxon>
        <taxon>Stramenopiles</taxon>
        <taxon>Bigyra</taxon>
        <taxon>Labyrinthulomycetes</taxon>
        <taxon>Thraustochytrida</taxon>
        <taxon>Thraustochytriidae</taxon>
        <taxon>Hondaea</taxon>
    </lineage>
</organism>
<dbReference type="GO" id="GO:0097272">
    <property type="term" value="P:ammonium homeostasis"/>
    <property type="evidence" value="ECO:0007669"/>
    <property type="project" value="TreeGrafter"/>
</dbReference>
<feature type="transmembrane region" description="Helical" evidence="9">
    <location>
        <begin position="254"/>
        <end position="274"/>
    </location>
</feature>
<feature type="region of interest" description="Disordered" evidence="8">
    <location>
        <begin position="472"/>
        <end position="517"/>
    </location>
</feature>
<feature type="transmembrane region" description="Helical" evidence="9">
    <location>
        <begin position="305"/>
        <end position="326"/>
    </location>
</feature>
<feature type="compositionally biased region" description="Polar residues" evidence="8">
    <location>
        <begin position="473"/>
        <end position="482"/>
    </location>
</feature>
<keyword evidence="7" id="KW-0924">Ammonia transport</keyword>
<keyword evidence="4 9" id="KW-0812">Transmembrane</keyword>
<evidence type="ECO:0000256" key="7">
    <source>
        <dbReference type="ARBA" id="ARBA00023177"/>
    </source>
</evidence>
<feature type="transmembrane region" description="Helical" evidence="9">
    <location>
        <begin position="67"/>
        <end position="85"/>
    </location>
</feature>
<keyword evidence="12" id="KW-1185">Reference proteome</keyword>
<name>A0A2R5GD29_9STRA</name>
<feature type="transmembrane region" description="Helical" evidence="9">
    <location>
        <begin position="105"/>
        <end position="127"/>
    </location>
</feature>
<evidence type="ECO:0000256" key="4">
    <source>
        <dbReference type="ARBA" id="ARBA00022692"/>
    </source>
</evidence>
<dbReference type="PANTHER" id="PTHR11730">
    <property type="entry name" value="AMMONIUM TRANSPORTER"/>
    <property type="match status" value="1"/>
</dbReference>
<feature type="transmembrane region" description="Helical" evidence="9">
    <location>
        <begin position="175"/>
        <end position="196"/>
    </location>
</feature>
<dbReference type="EMBL" id="BEYU01000040">
    <property type="protein sequence ID" value="GBG28229.1"/>
    <property type="molecule type" value="Genomic_DNA"/>
</dbReference>
<dbReference type="GO" id="GO:0008519">
    <property type="term" value="F:ammonium channel activity"/>
    <property type="evidence" value="ECO:0007669"/>
    <property type="project" value="InterPro"/>
</dbReference>
<dbReference type="PROSITE" id="PS01219">
    <property type="entry name" value="AMMONIUM_TRANSP"/>
    <property type="match status" value="1"/>
</dbReference>
<gene>
    <name evidence="11" type="ORF">FCC1311_044522</name>
</gene>
<feature type="transmembrane region" description="Helical" evidence="9">
    <location>
        <begin position="27"/>
        <end position="46"/>
    </location>
</feature>
<dbReference type="InterPro" id="IPR018047">
    <property type="entry name" value="Ammonium_transpt_CS"/>
</dbReference>
<evidence type="ECO:0000256" key="1">
    <source>
        <dbReference type="ARBA" id="ARBA00004141"/>
    </source>
</evidence>
<evidence type="ECO:0000313" key="12">
    <source>
        <dbReference type="Proteomes" id="UP000241890"/>
    </source>
</evidence>
<keyword evidence="6 9" id="KW-0472">Membrane</keyword>
<feature type="transmembrane region" description="Helical" evidence="9">
    <location>
        <begin position="338"/>
        <end position="357"/>
    </location>
</feature>
<dbReference type="SUPFAM" id="SSF111352">
    <property type="entry name" value="Ammonium transporter"/>
    <property type="match status" value="1"/>
</dbReference>
<dbReference type="Pfam" id="PF00909">
    <property type="entry name" value="Ammonium_transp"/>
    <property type="match status" value="1"/>
</dbReference>
<keyword evidence="5 9" id="KW-1133">Transmembrane helix</keyword>
<dbReference type="OrthoDB" id="534912at2759"/>
<dbReference type="Gene3D" id="1.10.3430.10">
    <property type="entry name" value="Ammonium transporter AmtB like domains"/>
    <property type="match status" value="1"/>
</dbReference>
<dbReference type="InterPro" id="IPR024041">
    <property type="entry name" value="NH4_transpt_AmtB-like_dom"/>
</dbReference>
<dbReference type="Proteomes" id="UP000241890">
    <property type="component" value="Unassembled WGS sequence"/>
</dbReference>
<proteinExistence type="inferred from homology"/>